<dbReference type="EMBL" id="QNQT01000005">
    <property type="protein sequence ID" value="RDU36578.1"/>
    <property type="molecule type" value="Genomic_DNA"/>
</dbReference>
<dbReference type="AlphaFoldDB" id="A0A3D8GQ62"/>
<proteinExistence type="predicted"/>
<keyword evidence="4 6" id="KW-1133">Transmembrane helix</keyword>
<evidence type="ECO:0000256" key="4">
    <source>
        <dbReference type="ARBA" id="ARBA00022989"/>
    </source>
</evidence>
<evidence type="ECO:0000256" key="6">
    <source>
        <dbReference type="SAM" id="Phobius"/>
    </source>
</evidence>
<evidence type="ECO:0000313" key="9">
    <source>
        <dbReference type="EMBL" id="RDU36578.1"/>
    </source>
</evidence>
<keyword evidence="3 6" id="KW-0812">Transmembrane</keyword>
<name>A0A3D8GQ62_9BACI</name>
<dbReference type="OrthoDB" id="9793824at2"/>
<feature type="transmembrane region" description="Helical" evidence="6">
    <location>
        <begin position="116"/>
        <end position="140"/>
    </location>
</feature>
<evidence type="ECO:0000256" key="5">
    <source>
        <dbReference type="ARBA" id="ARBA00023136"/>
    </source>
</evidence>
<dbReference type="Pfam" id="PF12773">
    <property type="entry name" value="DZR"/>
    <property type="match status" value="1"/>
</dbReference>
<evidence type="ECO:0000313" key="10">
    <source>
        <dbReference type="Proteomes" id="UP000257144"/>
    </source>
</evidence>
<reference evidence="9 10" key="1">
    <citation type="submission" date="2018-07" db="EMBL/GenBank/DDBJ databases">
        <title>Bacillus sp. YLB-04 draft genome sequence.</title>
        <authorList>
            <person name="Yu L."/>
            <person name="Tang X."/>
        </authorList>
    </citation>
    <scope>NUCLEOTIDE SEQUENCE [LARGE SCALE GENOMIC DNA]</scope>
    <source>
        <strain evidence="9 10">YLB-04</strain>
    </source>
</reference>
<evidence type="ECO:0000256" key="2">
    <source>
        <dbReference type="ARBA" id="ARBA00022475"/>
    </source>
</evidence>
<dbReference type="GO" id="GO:0005886">
    <property type="term" value="C:plasma membrane"/>
    <property type="evidence" value="ECO:0007669"/>
    <property type="project" value="UniProtKB-SubCell"/>
</dbReference>
<keyword evidence="2" id="KW-1003">Cell membrane</keyword>
<feature type="transmembrane region" description="Helical" evidence="6">
    <location>
        <begin position="196"/>
        <end position="215"/>
    </location>
</feature>
<evidence type="ECO:0000259" key="8">
    <source>
        <dbReference type="Pfam" id="PF12773"/>
    </source>
</evidence>
<organism evidence="9 10">
    <name type="scientific">Neobacillus piezotolerans</name>
    <dbReference type="NCBI Taxonomy" id="2259171"/>
    <lineage>
        <taxon>Bacteria</taxon>
        <taxon>Bacillati</taxon>
        <taxon>Bacillota</taxon>
        <taxon>Bacilli</taxon>
        <taxon>Bacillales</taxon>
        <taxon>Bacillaceae</taxon>
        <taxon>Neobacillus</taxon>
    </lineage>
</organism>
<dbReference type="Proteomes" id="UP000257144">
    <property type="component" value="Unassembled WGS sequence"/>
</dbReference>
<dbReference type="RefSeq" id="WP_115452571.1">
    <property type="nucleotide sequence ID" value="NZ_QNQT01000005.1"/>
</dbReference>
<sequence>MYCPNCNTLNDDSARYCSKCGEYLEKKALEVCPDCGTERQNGDEFCNICGYKFADGPTPAQTAPVTGSFDAIGDTNGLNSGNGGGFQSSPSHNYGSYNAANNREGNVRYANFGERLVALIIDSVILGVAGFFLGMVFVAFDNEGITNFLSFIIGIAYKAGMEGSSNQATLGKMAMGIKVIGPDGGRISYGRAIGRYFATFLSTIILGIGYLMALFTKEKRTLHDFIAGTYVIKK</sequence>
<keyword evidence="10" id="KW-1185">Reference proteome</keyword>
<accession>A0A3D8GQ62</accession>
<dbReference type="Pfam" id="PF06271">
    <property type="entry name" value="RDD"/>
    <property type="match status" value="1"/>
</dbReference>
<feature type="domain" description="DZANK-type" evidence="8">
    <location>
        <begin position="3"/>
        <end position="50"/>
    </location>
</feature>
<comment type="caution">
    <text evidence="9">The sequence shown here is derived from an EMBL/GenBank/DDBJ whole genome shotgun (WGS) entry which is preliminary data.</text>
</comment>
<dbReference type="InterPro" id="IPR051791">
    <property type="entry name" value="Pra-immunoreactive"/>
</dbReference>
<comment type="subcellular location">
    <subcellularLocation>
        <location evidence="1">Cell membrane</location>
        <topology evidence="1">Multi-pass membrane protein</topology>
    </subcellularLocation>
</comment>
<dbReference type="InterPro" id="IPR010432">
    <property type="entry name" value="RDD"/>
</dbReference>
<keyword evidence="5 6" id="KW-0472">Membrane</keyword>
<dbReference type="PANTHER" id="PTHR36115:SF4">
    <property type="entry name" value="MEMBRANE PROTEIN"/>
    <property type="match status" value="1"/>
</dbReference>
<protein>
    <recommendedName>
        <fullName evidence="11">RDD family protein</fullName>
    </recommendedName>
</protein>
<evidence type="ECO:0000256" key="3">
    <source>
        <dbReference type="ARBA" id="ARBA00022692"/>
    </source>
</evidence>
<evidence type="ECO:0000259" key="7">
    <source>
        <dbReference type="Pfam" id="PF06271"/>
    </source>
</evidence>
<dbReference type="InterPro" id="IPR025874">
    <property type="entry name" value="DZR"/>
</dbReference>
<evidence type="ECO:0008006" key="11">
    <source>
        <dbReference type="Google" id="ProtNLM"/>
    </source>
</evidence>
<gene>
    <name evidence="9" type="ORF">DRW41_13730</name>
</gene>
<dbReference type="PANTHER" id="PTHR36115">
    <property type="entry name" value="PROLINE-RICH ANTIGEN HOMOLOG-RELATED"/>
    <property type="match status" value="1"/>
</dbReference>
<evidence type="ECO:0000256" key="1">
    <source>
        <dbReference type="ARBA" id="ARBA00004651"/>
    </source>
</evidence>
<feature type="domain" description="RDD" evidence="7">
    <location>
        <begin position="109"/>
        <end position="228"/>
    </location>
</feature>